<feature type="repeat" description="Solcar" evidence="9">
    <location>
        <begin position="1"/>
        <end position="90"/>
    </location>
</feature>
<keyword evidence="12" id="KW-1185">Reference proteome</keyword>
<feature type="repeat" description="Solcar" evidence="9">
    <location>
        <begin position="226"/>
        <end position="312"/>
    </location>
</feature>
<evidence type="ECO:0000256" key="4">
    <source>
        <dbReference type="ARBA" id="ARBA00022692"/>
    </source>
</evidence>
<evidence type="ECO:0000256" key="10">
    <source>
        <dbReference type="RuleBase" id="RU000488"/>
    </source>
</evidence>
<dbReference type="PANTHER" id="PTHR45624">
    <property type="entry name" value="MITOCHONDRIAL BASIC AMINO ACIDS TRANSPORTER-RELATED"/>
    <property type="match status" value="1"/>
</dbReference>
<organism evidence="11 12">
    <name type="scientific">Ceratodon purpureus</name>
    <name type="common">Fire moss</name>
    <name type="synonym">Dicranum purpureum</name>
    <dbReference type="NCBI Taxonomy" id="3225"/>
    <lineage>
        <taxon>Eukaryota</taxon>
        <taxon>Viridiplantae</taxon>
        <taxon>Streptophyta</taxon>
        <taxon>Embryophyta</taxon>
        <taxon>Bryophyta</taxon>
        <taxon>Bryophytina</taxon>
        <taxon>Bryopsida</taxon>
        <taxon>Dicranidae</taxon>
        <taxon>Pseudoditrichales</taxon>
        <taxon>Ditrichaceae</taxon>
        <taxon>Ceratodon</taxon>
    </lineage>
</organism>
<sequence>MDATKDYLAGLAAGVATVLIGHPFDTVKVKLQTQNTDAHSQKYRNAIQCTSHILKTEGPKGLYRGATSSFVGVSIESAVLFGAYSQIKANLQGDEVPTGKPPLHVVVPAAGLAGAGVGFILCPTELVKCRLQVQAKDITHAAEQTLYAGPLDCVRKILKNEGINGLFRGGTATIMRETCGNMLFFTTYETTRYHLFTYFGLDPNRAKASQTNEAVPTQSIVANTLLETGIGVVTGGLAGVAFWSGVLPFDVAKTRIQTARNLSTSRNPLYHLRLIHKQAGIRGLYAGIGPTLTRAFPANAAAIVAWELTARMLHMSH</sequence>
<comment type="subcellular location">
    <subcellularLocation>
        <location evidence="1">Mitochondrion membrane</location>
        <topology evidence="1">Multi-pass membrane protein</topology>
    </subcellularLocation>
</comment>
<evidence type="ECO:0000256" key="2">
    <source>
        <dbReference type="ARBA" id="ARBA00006375"/>
    </source>
</evidence>
<keyword evidence="7" id="KW-0496">Mitochondrion</keyword>
<evidence type="ECO:0000313" key="11">
    <source>
        <dbReference type="EMBL" id="KAG0569117.1"/>
    </source>
</evidence>
<keyword evidence="6" id="KW-1133">Transmembrane helix</keyword>
<evidence type="ECO:0008006" key="13">
    <source>
        <dbReference type="Google" id="ProtNLM"/>
    </source>
</evidence>
<dbReference type="EMBL" id="CM026427">
    <property type="protein sequence ID" value="KAG0569117.1"/>
    <property type="molecule type" value="Genomic_DNA"/>
</dbReference>
<dbReference type="Pfam" id="PF00153">
    <property type="entry name" value="Mito_carr"/>
    <property type="match status" value="3"/>
</dbReference>
<comment type="caution">
    <text evidence="11">The sequence shown here is derived from an EMBL/GenBank/DDBJ whole genome shotgun (WGS) entry which is preliminary data.</text>
</comment>
<comment type="similarity">
    <text evidence="2 10">Belongs to the mitochondrial carrier (TC 2.A.29) family.</text>
</comment>
<gene>
    <name evidence="11" type="ORF">KC19_6G066100</name>
</gene>
<dbReference type="Proteomes" id="UP000822688">
    <property type="component" value="Chromosome 6"/>
</dbReference>
<evidence type="ECO:0000256" key="7">
    <source>
        <dbReference type="ARBA" id="ARBA00023128"/>
    </source>
</evidence>
<dbReference type="InterPro" id="IPR023395">
    <property type="entry name" value="MCP_dom_sf"/>
</dbReference>
<keyword evidence="5" id="KW-0677">Repeat</keyword>
<protein>
    <recommendedName>
        <fullName evidence="13">Mitochondrial carrier</fullName>
    </recommendedName>
</protein>
<dbReference type="SUPFAM" id="SSF103506">
    <property type="entry name" value="Mitochondrial carrier"/>
    <property type="match status" value="1"/>
</dbReference>
<dbReference type="InterPro" id="IPR050567">
    <property type="entry name" value="Mitochondrial_Carrier"/>
</dbReference>
<keyword evidence="3 10" id="KW-0813">Transport</keyword>
<evidence type="ECO:0000256" key="8">
    <source>
        <dbReference type="ARBA" id="ARBA00023136"/>
    </source>
</evidence>
<name>A0A8T0HEM8_CERPU</name>
<evidence type="ECO:0000256" key="9">
    <source>
        <dbReference type="PROSITE-ProRule" id="PRU00282"/>
    </source>
</evidence>
<evidence type="ECO:0000256" key="6">
    <source>
        <dbReference type="ARBA" id="ARBA00022989"/>
    </source>
</evidence>
<dbReference type="GO" id="GO:0031966">
    <property type="term" value="C:mitochondrial membrane"/>
    <property type="evidence" value="ECO:0007669"/>
    <property type="project" value="UniProtKB-SubCell"/>
</dbReference>
<evidence type="ECO:0000313" key="12">
    <source>
        <dbReference type="Proteomes" id="UP000822688"/>
    </source>
</evidence>
<reference evidence="11 12" key="1">
    <citation type="submission" date="2020-06" db="EMBL/GenBank/DDBJ databases">
        <title>WGS assembly of Ceratodon purpureus strain R40.</title>
        <authorList>
            <person name="Carey S.B."/>
            <person name="Jenkins J."/>
            <person name="Shu S."/>
            <person name="Lovell J.T."/>
            <person name="Sreedasyam A."/>
            <person name="Maumus F."/>
            <person name="Tiley G.P."/>
            <person name="Fernandez-Pozo N."/>
            <person name="Barry K."/>
            <person name="Chen C."/>
            <person name="Wang M."/>
            <person name="Lipzen A."/>
            <person name="Daum C."/>
            <person name="Saski C.A."/>
            <person name="Payton A.C."/>
            <person name="Mcbreen J.C."/>
            <person name="Conrad R.E."/>
            <person name="Kollar L.M."/>
            <person name="Olsson S."/>
            <person name="Huttunen S."/>
            <person name="Landis J.B."/>
            <person name="Wickett N.J."/>
            <person name="Johnson M.G."/>
            <person name="Rensing S.A."/>
            <person name="Grimwood J."/>
            <person name="Schmutz J."/>
            <person name="Mcdaniel S.F."/>
        </authorList>
    </citation>
    <scope>NUCLEOTIDE SEQUENCE [LARGE SCALE GENOMIC DNA]</scope>
    <source>
        <strain evidence="11 12">R40</strain>
    </source>
</reference>
<keyword evidence="4 9" id="KW-0812">Transmembrane</keyword>
<keyword evidence="8 9" id="KW-0472">Membrane</keyword>
<dbReference type="PANTHER" id="PTHR45624:SF15">
    <property type="entry name" value="MITOCHONDRIAL ARGININE TRANSPORTER BAC1"/>
    <property type="match status" value="1"/>
</dbReference>
<dbReference type="PROSITE" id="PS50920">
    <property type="entry name" value="SOLCAR"/>
    <property type="match status" value="3"/>
</dbReference>
<accession>A0A8T0HEM8</accession>
<dbReference type="AlphaFoldDB" id="A0A8T0HEM8"/>
<dbReference type="GO" id="GO:0000064">
    <property type="term" value="F:L-ornithine transmembrane transporter activity"/>
    <property type="evidence" value="ECO:0007669"/>
    <property type="project" value="TreeGrafter"/>
</dbReference>
<feature type="repeat" description="Solcar" evidence="9">
    <location>
        <begin position="101"/>
        <end position="194"/>
    </location>
</feature>
<dbReference type="GO" id="GO:1990575">
    <property type="term" value="P:mitochondrial L-ornithine transmembrane transport"/>
    <property type="evidence" value="ECO:0007669"/>
    <property type="project" value="TreeGrafter"/>
</dbReference>
<evidence type="ECO:0000256" key="5">
    <source>
        <dbReference type="ARBA" id="ARBA00022737"/>
    </source>
</evidence>
<dbReference type="Gene3D" id="1.50.40.10">
    <property type="entry name" value="Mitochondrial carrier domain"/>
    <property type="match status" value="2"/>
</dbReference>
<evidence type="ECO:0000256" key="1">
    <source>
        <dbReference type="ARBA" id="ARBA00004225"/>
    </source>
</evidence>
<proteinExistence type="inferred from homology"/>
<evidence type="ECO:0000256" key="3">
    <source>
        <dbReference type="ARBA" id="ARBA00022448"/>
    </source>
</evidence>
<dbReference type="InterPro" id="IPR018108">
    <property type="entry name" value="MCP_transmembrane"/>
</dbReference>